<reference evidence="3 4" key="1">
    <citation type="journal article" date="2012" name="J. Bacteriol.">
        <title>Complete genome sequence of a thermophilic methanogen, Methanocella conradii HZ254, isolated from Chinese rice field soil.</title>
        <authorList>
            <person name="Lu Z."/>
            <person name="Lu Y."/>
        </authorList>
    </citation>
    <scope>NUCLEOTIDE SEQUENCE [LARGE SCALE GENOMIC DNA]</scope>
    <source>
        <strain evidence="4">DSM 24694 / JCM 17849 / CGMCC 1.5162 / HZ254</strain>
    </source>
</reference>
<dbReference type="Gene3D" id="3.40.50.10770">
    <property type="entry name" value="Hypothetical protein VC1899 like domain (Restriction endonuclease-like)"/>
    <property type="match status" value="1"/>
</dbReference>
<dbReference type="AlphaFoldDB" id="H8I8N3"/>
<dbReference type="GeneID" id="11971308"/>
<dbReference type="OrthoDB" id="76943at2157"/>
<dbReference type="InterPro" id="IPR036388">
    <property type="entry name" value="WH-like_DNA-bd_sf"/>
</dbReference>
<dbReference type="Proteomes" id="UP000005233">
    <property type="component" value="Chromosome"/>
</dbReference>
<name>H8I8N3_METCZ</name>
<proteinExistence type="predicted"/>
<evidence type="ECO:0000259" key="2">
    <source>
        <dbReference type="Pfam" id="PF19810"/>
    </source>
</evidence>
<dbReference type="InterPro" id="IPR046260">
    <property type="entry name" value="HFX_2341-like_N"/>
</dbReference>
<keyword evidence="3" id="KW-0238">DNA-binding</keyword>
<gene>
    <name evidence="3" type="ordered locus">Mtc_1181</name>
</gene>
<keyword evidence="4" id="KW-1185">Reference proteome</keyword>
<feature type="domain" description="HTH arsR-type" evidence="1">
    <location>
        <begin position="140"/>
        <end position="183"/>
    </location>
</feature>
<dbReference type="Gene3D" id="1.10.10.10">
    <property type="entry name" value="Winged helix-like DNA-binding domain superfamily/Winged helix DNA-binding domain"/>
    <property type="match status" value="1"/>
</dbReference>
<dbReference type="Pfam" id="PF19810">
    <property type="entry name" value="HFX_2341_N"/>
    <property type="match status" value="1"/>
</dbReference>
<dbReference type="RefSeq" id="WP_014405775.1">
    <property type="nucleotide sequence ID" value="NC_017034.1"/>
</dbReference>
<dbReference type="eggNOG" id="arCOG01446">
    <property type="taxonomic scope" value="Archaea"/>
</dbReference>
<dbReference type="STRING" id="1041930.Mtc_1181"/>
<dbReference type="GO" id="GO:0003677">
    <property type="term" value="F:DNA binding"/>
    <property type="evidence" value="ECO:0007669"/>
    <property type="project" value="UniProtKB-KW"/>
</dbReference>
<dbReference type="KEGG" id="mez:Mtc_1181"/>
<accession>H8I8N3</accession>
<evidence type="ECO:0000259" key="1">
    <source>
        <dbReference type="Pfam" id="PF01022"/>
    </source>
</evidence>
<dbReference type="NCBIfam" id="TIGR01884">
    <property type="entry name" value="cas_HTH"/>
    <property type="match status" value="1"/>
</dbReference>
<dbReference type="InterPro" id="IPR010163">
    <property type="entry name" value="Csa3"/>
</dbReference>
<dbReference type="SUPFAM" id="SSF46785">
    <property type="entry name" value="Winged helix' DNA-binding domain"/>
    <property type="match status" value="1"/>
</dbReference>
<dbReference type="InterPro" id="IPR011335">
    <property type="entry name" value="Restrct_endonuc-II-like"/>
</dbReference>
<dbReference type="InterPro" id="IPR036390">
    <property type="entry name" value="WH_DNA-bd_sf"/>
</dbReference>
<evidence type="ECO:0000313" key="4">
    <source>
        <dbReference type="Proteomes" id="UP000005233"/>
    </source>
</evidence>
<dbReference type="EMBL" id="CP003243">
    <property type="protein sequence ID" value="AFC99937.1"/>
    <property type="molecule type" value="Genomic_DNA"/>
</dbReference>
<dbReference type="GO" id="GO:0003700">
    <property type="term" value="F:DNA-binding transcription factor activity"/>
    <property type="evidence" value="ECO:0007669"/>
    <property type="project" value="InterPro"/>
</dbReference>
<sequence length="200" mass="22054">MTTNLTLISTVYKIEPVIVCATRFSPSRIILLTEEGAPEEKTRSEKLIEDTFGSVLKVEKRFTSLYDTVQVARDVAAIIEEENAKGQRVMVNVSGGRKPQAFGALFGAYARKEMVDKVVYVTEEDQFVVEFPLLGFGISDTKRLVLEQLEKGETSVSNIAKNLGISKGMAYGHLRELKSLGYVVEDNGFKITGAGRIAII</sequence>
<feature type="domain" description="HFX-2341-like N-terminal" evidence="2">
    <location>
        <begin position="12"/>
        <end position="121"/>
    </location>
</feature>
<protein>
    <submittedName>
        <fullName evidence="3">CRISPR locus-related DNA-binding protein</fullName>
    </submittedName>
</protein>
<organism evidence="3 4">
    <name type="scientific">Methanocella conradii (strain DSM 24694 / JCM 17849 / CGMCC 1.5162 / HZ254)</name>
    <dbReference type="NCBI Taxonomy" id="1041930"/>
    <lineage>
        <taxon>Archaea</taxon>
        <taxon>Methanobacteriati</taxon>
        <taxon>Methanobacteriota</taxon>
        <taxon>Stenosarchaea group</taxon>
        <taxon>Methanomicrobia</taxon>
        <taxon>Methanocellales</taxon>
        <taxon>Methanocellaceae</taxon>
        <taxon>Methanocella</taxon>
    </lineage>
</organism>
<dbReference type="InterPro" id="IPR001845">
    <property type="entry name" value="HTH_ArsR_DNA-bd_dom"/>
</dbReference>
<dbReference type="HOGENOM" id="CLU_1363668_0_0_2"/>
<dbReference type="SUPFAM" id="SSF52980">
    <property type="entry name" value="Restriction endonuclease-like"/>
    <property type="match status" value="1"/>
</dbReference>
<evidence type="ECO:0000313" key="3">
    <source>
        <dbReference type="EMBL" id="AFC99937.1"/>
    </source>
</evidence>
<dbReference type="Pfam" id="PF01022">
    <property type="entry name" value="HTH_5"/>
    <property type="match status" value="1"/>
</dbReference>